<dbReference type="PRINTS" id="PR01210">
    <property type="entry name" value="GGTRANSPTASE"/>
</dbReference>
<dbReference type="InterPro" id="IPR051792">
    <property type="entry name" value="GGT_bact"/>
</dbReference>
<organism evidence="8 9">
    <name type="scientific">Pendulispora brunnea</name>
    <dbReference type="NCBI Taxonomy" id="2905690"/>
    <lineage>
        <taxon>Bacteria</taxon>
        <taxon>Pseudomonadati</taxon>
        <taxon>Myxococcota</taxon>
        <taxon>Myxococcia</taxon>
        <taxon>Myxococcales</taxon>
        <taxon>Sorangiineae</taxon>
        <taxon>Pendulisporaceae</taxon>
        <taxon>Pendulispora</taxon>
    </lineage>
</organism>
<dbReference type="InterPro" id="IPR006311">
    <property type="entry name" value="TAT_signal"/>
</dbReference>
<name>A0ABZ2KEQ4_9BACT</name>
<keyword evidence="3 5" id="KW-0012">Acyltransferase</keyword>
<sequence>MILRRRFVFPLLALALAAGCGSNPAPTQAPAAAQPSSATAPAASAVASHDARDASAPSAPQVPPGWRFEKPVVVEGANGMVVTDHGTASKVGRDVLAAGGNAADAAVATAFALAVVFPSAGNIGGGGFAVTRINGQVRALDFRETAPAAASRNMYLDAKGKPNGRDTIEGAKASGVPGSVAGLWELHQQLGSKKKTWAELLAPAIELAEKGFVVDDAYLNTFGKRPDESPQDRLRKFPSTMALYFPNGSLPAKGSIVKNPELAATLKRIAAKGAAGFYEGPTADAIVAQMKAGNGIITKADLKGYKAKWRTPVEFTYRGQKIISMPPPSSGGVTLAMICHILEAYDLGKLGWQSPEELHLVFEAMRRAFAARNEKLGDPDFVKLPLDQLLSEQWATEQRATIKPDKATPSSEIQSGAASGVGPHTTHFSVVDGQGNAVALTTTPNFWYGNGVAVKGAGFILNNEMDDFAAVPGTPNGFGLVQGEANAIAPGKRMLSSMTPTLVVGADGQIKLVVGAAGGPTIITAVFNEISAVLDFGLDPGVAVSGPRFHMQHLPDVVLYEKDGLQPGALKRLEGMGYTMKEMKHIADAPGIGRSGTSWIGVAEPRREGGLAAGY</sequence>
<keyword evidence="7" id="KW-0732">Signal</keyword>
<feature type="compositionally biased region" description="Polar residues" evidence="6">
    <location>
        <begin position="408"/>
        <end position="417"/>
    </location>
</feature>
<keyword evidence="5 8" id="KW-0808">Transferase</keyword>
<evidence type="ECO:0000256" key="5">
    <source>
        <dbReference type="RuleBase" id="RU368036"/>
    </source>
</evidence>
<comment type="catalytic activity">
    <reaction evidence="2 5">
        <text>glutathione + H2O = L-cysteinylglycine + L-glutamate</text>
        <dbReference type="Rhea" id="RHEA:28807"/>
        <dbReference type="ChEBI" id="CHEBI:15377"/>
        <dbReference type="ChEBI" id="CHEBI:29985"/>
        <dbReference type="ChEBI" id="CHEBI:57925"/>
        <dbReference type="ChEBI" id="CHEBI:61694"/>
        <dbReference type="EC" id="3.4.19.13"/>
    </reaction>
</comment>
<keyword evidence="9" id="KW-1185">Reference proteome</keyword>
<dbReference type="InterPro" id="IPR043137">
    <property type="entry name" value="GGT_ssub_C"/>
</dbReference>
<feature type="chain" id="PRO_5046842735" description="Glutathione hydrolase proenzyme" evidence="7">
    <location>
        <begin position="26"/>
        <end position="615"/>
    </location>
</feature>
<dbReference type="Gene3D" id="1.10.246.130">
    <property type="match status" value="1"/>
</dbReference>
<dbReference type="SUPFAM" id="SSF56235">
    <property type="entry name" value="N-terminal nucleophile aminohydrolases (Ntn hydrolases)"/>
    <property type="match status" value="1"/>
</dbReference>
<dbReference type="Pfam" id="PF01019">
    <property type="entry name" value="G_glu_transpept"/>
    <property type="match status" value="1"/>
</dbReference>
<comment type="PTM">
    <text evidence="5">Cleaved by autocatalysis into a large and a small subunit.</text>
</comment>
<dbReference type="InterPro" id="IPR029055">
    <property type="entry name" value="Ntn_hydrolases_N"/>
</dbReference>
<dbReference type="EC" id="3.4.19.13" evidence="5"/>
<evidence type="ECO:0000313" key="8">
    <source>
        <dbReference type="EMBL" id="WXA96529.1"/>
    </source>
</evidence>
<reference evidence="8 9" key="1">
    <citation type="submission" date="2021-12" db="EMBL/GenBank/DDBJ databases">
        <title>Discovery of the Pendulisporaceae a myxobacterial family with distinct sporulation behavior and unique specialized metabolism.</title>
        <authorList>
            <person name="Garcia R."/>
            <person name="Popoff A."/>
            <person name="Bader C.D."/>
            <person name="Loehr J."/>
            <person name="Walesch S."/>
            <person name="Walt C."/>
            <person name="Boldt J."/>
            <person name="Bunk B."/>
            <person name="Haeckl F.J.F.P.J."/>
            <person name="Gunesch A.P."/>
            <person name="Birkelbach J."/>
            <person name="Nuebel U."/>
            <person name="Pietschmann T."/>
            <person name="Bach T."/>
            <person name="Mueller R."/>
        </authorList>
    </citation>
    <scope>NUCLEOTIDE SEQUENCE [LARGE SCALE GENOMIC DNA]</scope>
    <source>
        <strain evidence="8 9">MSr12523</strain>
    </source>
</reference>
<evidence type="ECO:0000256" key="3">
    <source>
        <dbReference type="ARBA" id="ARBA00023315"/>
    </source>
</evidence>
<evidence type="ECO:0000313" key="9">
    <source>
        <dbReference type="Proteomes" id="UP001379533"/>
    </source>
</evidence>
<keyword evidence="5" id="KW-0378">Hydrolase</keyword>
<dbReference type="PANTHER" id="PTHR43199">
    <property type="entry name" value="GLUTATHIONE HYDROLASE"/>
    <property type="match status" value="1"/>
</dbReference>
<dbReference type="RefSeq" id="WP_394847145.1">
    <property type="nucleotide sequence ID" value="NZ_CP089982.1"/>
</dbReference>
<protein>
    <recommendedName>
        <fullName evidence="5">Glutathione hydrolase proenzyme</fullName>
        <ecNumber evidence="5">2.3.2.2</ecNumber>
        <ecNumber evidence="5">3.4.19.13</ecNumber>
    </recommendedName>
    <component>
        <recommendedName>
            <fullName evidence="5">Glutathione hydrolase large chain</fullName>
        </recommendedName>
    </component>
    <component>
        <recommendedName>
            <fullName evidence="5">Glutathione hydrolase small chain</fullName>
        </recommendedName>
    </component>
</protein>
<accession>A0ABZ2KEQ4</accession>
<gene>
    <name evidence="8" type="primary">ggt</name>
    <name evidence="8" type="ORF">LZC95_06705</name>
</gene>
<feature type="compositionally biased region" description="Low complexity" evidence="6">
    <location>
        <begin position="24"/>
        <end position="48"/>
    </location>
</feature>
<evidence type="ECO:0000256" key="7">
    <source>
        <dbReference type="SAM" id="SignalP"/>
    </source>
</evidence>
<evidence type="ECO:0000256" key="2">
    <source>
        <dbReference type="ARBA" id="ARBA00001089"/>
    </source>
</evidence>
<dbReference type="PROSITE" id="PS51318">
    <property type="entry name" value="TAT"/>
    <property type="match status" value="1"/>
</dbReference>
<evidence type="ECO:0000256" key="6">
    <source>
        <dbReference type="SAM" id="MobiDB-lite"/>
    </source>
</evidence>
<dbReference type="GO" id="GO:0103068">
    <property type="term" value="F:leukotriene C4 gamma-glutamyl transferase activity"/>
    <property type="evidence" value="ECO:0007669"/>
    <property type="project" value="UniProtKB-EC"/>
</dbReference>
<dbReference type="InterPro" id="IPR043138">
    <property type="entry name" value="GGT_lsub"/>
</dbReference>
<feature type="signal peptide" evidence="7">
    <location>
        <begin position="1"/>
        <end position="25"/>
    </location>
</feature>
<comment type="similarity">
    <text evidence="5">Belongs to the gamma-glutamyltransferase family.</text>
</comment>
<feature type="region of interest" description="Disordered" evidence="6">
    <location>
        <begin position="24"/>
        <end position="63"/>
    </location>
</feature>
<dbReference type="NCBIfam" id="TIGR00066">
    <property type="entry name" value="g_glut_trans"/>
    <property type="match status" value="1"/>
</dbReference>
<evidence type="ECO:0000256" key="4">
    <source>
        <dbReference type="ARBA" id="ARBA00047417"/>
    </source>
</evidence>
<keyword evidence="5" id="KW-0317">Glutathione biosynthesis</keyword>
<dbReference type="PROSITE" id="PS51257">
    <property type="entry name" value="PROKAR_LIPOPROTEIN"/>
    <property type="match status" value="1"/>
</dbReference>
<feature type="region of interest" description="Disordered" evidence="6">
    <location>
        <begin position="398"/>
        <end position="426"/>
    </location>
</feature>
<dbReference type="Gene3D" id="3.60.20.40">
    <property type="match status" value="1"/>
</dbReference>
<dbReference type="Proteomes" id="UP001379533">
    <property type="component" value="Chromosome"/>
</dbReference>
<comment type="subunit">
    <text evidence="5">This enzyme consists of two polypeptide chains, which are synthesized in precursor form from a single polypeptide.</text>
</comment>
<evidence type="ECO:0000256" key="1">
    <source>
        <dbReference type="ARBA" id="ARBA00001049"/>
    </source>
</evidence>
<comment type="pathway">
    <text evidence="5">Sulfur metabolism; glutathione metabolism.</text>
</comment>
<dbReference type="EMBL" id="CP089982">
    <property type="protein sequence ID" value="WXA96529.1"/>
    <property type="molecule type" value="Genomic_DNA"/>
</dbReference>
<proteinExistence type="inferred from homology"/>
<dbReference type="EC" id="2.3.2.2" evidence="5"/>
<keyword evidence="5" id="KW-0865">Zymogen</keyword>
<dbReference type="PANTHER" id="PTHR43199:SF6">
    <property type="entry name" value="GLUTATHIONE HYDROLASE PROENZYME"/>
    <property type="match status" value="1"/>
</dbReference>
<comment type="catalytic activity">
    <reaction evidence="4 5">
        <text>an N-terminal (5-L-glutamyl)-[peptide] + an alpha-amino acid = 5-L-glutamyl amino acid + an N-terminal L-alpha-aminoacyl-[peptide]</text>
        <dbReference type="Rhea" id="RHEA:23904"/>
        <dbReference type="Rhea" id="RHEA-COMP:9780"/>
        <dbReference type="Rhea" id="RHEA-COMP:9795"/>
        <dbReference type="ChEBI" id="CHEBI:77644"/>
        <dbReference type="ChEBI" id="CHEBI:78597"/>
        <dbReference type="ChEBI" id="CHEBI:78599"/>
        <dbReference type="ChEBI" id="CHEBI:78608"/>
        <dbReference type="EC" id="2.3.2.2"/>
    </reaction>
</comment>
<dbReference type="InterPro" id="IPR000101">
    <property type="entry name" value="GGT_peptidase"/>
</dbReference>
<comment type="catalytic activity">
    <reaction evidence="1 5">
        <text>an S-substituted glutathione + H2O = an S-substituted L-cysteinylglycine + L-glutamate</text>
        <dbReference type="Rhea" id="RHEA:59468"/>
        <dbReference type="ChEBI" id="CHEBI:15377"/>
        <dbReference type="ChEBI" id="CHEBI:29985"/>
        <dbReference type="ChEBI" id="CHEBI:90779"/>
        <dbReference type="ChEBI" id="CHEBI:143103"/>
        <dbReference type="EC" id="3.4.19.13"/>
    </reaction>
</comment>